<name>A0A1G9ET57_9ACTN</name>
<accession>A0A1G9ET57</accession>
<protein>
    <submittedName>
        <fullName evidence="1">Uncharacterized protein</fullName>
    </submittedName>
</protein>
<sequence length="503" mass="54555">MIREPDRRGRDERMINHDTGDKVITPERREIMGVAVAESTTRTLQPPFTMDVVPAPRPLPTSTPIPLAPIVGPRILVYKQDPSVAELGVRAIFIPSAVLNGPTDARLTTELAGTTPVKRGVNGDFVFTPNSPEFDCAHTYAVVRETLTMYQRHNGGDPLPFAWNTGGNIDRLTIFPHGGVGANAFYTRTSKALKFLHFTPKGAEQEVFTCRSLDIVAHETGHAVLDGLKPGWLGADNPPQTGGLHESFGDLTAIFLALSEPDQAEALVALTKANLHAKSFLSCLAEQFGASLGLPFGLRNADNDLKLSEVGNEVHAISQVFTGGIYDVLADIYAHESIKQGMVKSPTMILMEVADRLCKLLFKAIVKAPDTGATYTDVVNQMLQVSAAQQDPNIYRTFIRNRFAVREVVTSPTPFTKVLSGEMELMNADYTGDGKAAKDVTTVKAADTASASLRAVQDRSTCCGTMQMPEFQVIGTDRLMARGELSDDDILAAELKALKKAFK</sequence>
<dbReference type="STRING" id="633440.SAMN05421869_11911"/>
<reference evidence="1 2" key="1">
    <citation type="submission" date="2016-10" db="EMBL/GenBank/DDBJ databases">
        <authorList>
            <person name="de Groot N.N."/>
        </authorList>
    </citation>
    <scope>NUCLEOTIDE SEQUENCE [LARGE SCALE GENOMIC DNA]</scope>
    <source>
        <strain evidence="1 2">CGMCC 4.6533</strain>
    </source>
</reference>
<proteinExistence type="predicted"/>
<dbReference type="CDD" id="cd09598">
    <property type="entry name" value="M4_like"/>
    <property type="match status" value="1"/>
</dbReference>
<dbReference type="EMBL" id="FNDJ01000019">
    <property type="protein sequence ID" value="SDK79185.1"/>
    <property type="molecule type" value="Genomic_DNA"/>
</dbReference>
<dbReference type="AlphaFoldDB" id="A0A1G9ET57"/>
<gene>
    <name evidence="1" type="ORF">SAMN05421869_11911</name>
</gene>
<dbReference type="Proteomes" id="UP000199202">
    <property type="component" value="Unassembled WGS sequence"/>
</dbReference>
<keyword evidence="2" id="KW-1185">Reference proteome</keyword>
<dbReference type="SUPFAM" id="SSF55486">
    <property type="entry name" value="Metalloproteases ('zincins'), catalytic domain"/>
    <property type="match status" value="1"/>
</dbReference>
<evidence type="ECO:0000313" key="1">
    <source>
        <dbReference type="EMBL" id="SDK79185.1"/>
    </source>
</evidence>
<organism evidence="1 2">
    <name type="scientific">Nonomuraea jiangxiensis</name>
    <dbReference type="NCBI Taxonomy" id="633440"/>
    <lineage>
        <taxon>Bacteria</taxon>
        <taxon>Bacillati</taxon>
        <taxon>Actinomycetota</taxon>
        <taxon>Actinomycetes</taxon>
        <taxon>Streptosporangiales</taxon>
        <taxon>Streptosporangiaceae</taxon>
        <taxon>Nonomuraea</taxon>
    </lineage>
</organism>
<evidence type="ECO:0000313" key="2">
    <source>
        <dbReference type="Proteomes" id="UP000199202"/>
    </source>
</evidence>